<dbReference type="CDD" id="cd05399">
    <property type="entry name" value="NT_Rel-Spo_like"/>
    <property type="match status" value="1"/>
</dbReference>
<dbReference type="PANTHER" id="PTHR41773:SF1">
    <property type="entry name" value="RELA_SPOT DOMAIN-CONTAINING PROTEIN"/>
    <property type="match status" value="1"/>
</dbReference>
<evidence type="ECO:0000313" key="3">
    <source>
        <dbReference type="EMBL" id="MDR6143644.1"/>
    </source>
</evidence>
<evidence type="ECO:0000259" key="2">
    <source>
        <dbReference type="SMART" id="SM00954"/>
    </source>
</evidence>
<accession>A0ABU1HWM4</accession>
<gene>
    <name evidence="3" type="ORF">QE375_003198</name>
</gene>
<dbReference type="PANTHER" id="PTHR41773">
    <property type="entry name" value="GTP PYROPHOSPHATASE-RELATED"/>
    <property type="match status" value="1"/>
</dbReference>
<dbReference type="InterPro" id="IPR007685">
    <property type="entry name" value="RelA_SpoT"/>
</dbReference>
<dbReference type="Proteomes" id="UP001249291">
    <property type="component" value="Unassembled WGS sequence"/>
</dbReference>
<feature type="compositionally biased region" description="Polar residues" evidence="1">
    <location>
        <begin position="129"/>
        <end position="139"/>
    </location>
</feature>
<organism evidence="3 4">
    <name type="scientific">Microbacterium foliorum</name>
    <dbReference type="NCBI Taxonomy" id="104336"/>
    <lineage>
        <taxon>Bacteria</taxon>
        <taxon>Bacillati</taxon>
        <taxon>Actinomycetota</taxon>
        <taxon>Actinomycetes</taxon>
        <taxon>Micrococcales</taxon>
        <taxon>Microbacteriaceae</taxon>
        <taxon>Microbacterium</taxon>
    </lineage>
</organism>
<proteinExistence type="predicted"/>
<dbReference type="SUPFAM" id="SSF81301">
    <property type="entry name" value="Nucleotidyltransferase"/>
    <property type="match status" value="1"/>
</dbReference>
<feature type="domain" description="RelA/SpoT" evidence="2">
    <location>
        <begin position="44"/>
        <end position="201"/>
    </location>
</feature>
<dbReference type="EMBL" id="JAVIZQ010000001">
    <property type="protein sequence ID" value="MDR6143644.1"/>
    <property type="molecule type" value="Genomic_DNA"/>
</dbReference>
<dbReference type="InterPro" id="IPR043519">
    <property type="entry name" value="NT_sf"/>
</dbReference>
<protein>
    <submittedName>
        <fullName evidence="3">PpGpp synthetase/RelA/SpoT-type nucleotidyltransferase</fullName>
    </submittedName>
</protein>
<dbReference type="Gene3D" id="3.30.460.10">
    <property type="entry name" value="Beta Polymerase, domain 2"/>
    <property type="match status" value="1"/>
</dbReference>
<keyword evidence="4" id="KW-1185">Reference proteome</keyword>
<comment type="caution">
    <text evidence="3">The sequence shown here is derived from an EMBL/GenBank/DDBJ whole genome shotgun (WGS) entry which is preliminary data.</text>
</comment>
<dbReference type="Pfam" id="PF04607">
    <property type="entry name" value="RelA_SpoT"/>
    <property type="match status" value="1"/>
</dbReference>
<evidence type="ECO:0000313" key="4">
    <source>
        <dbReference type="Proteomes" id="UP001249291"/>
    </source>
</evidence>
<feature type="region of interest" description="Disordered" evidence="1">
    <location>
        <begin position="112"/>
        <end position="143"/>
    </location>
</feature>
<evidence type="ECO:0000256" key="1">
    <source>
        <dbReference type="SAM" id="MobiDB-lite"/>
    </source>
</evidence>
<sequence>MGVIDDFVDEYERQFDYWEAAARTAHALLEAELTSSGLRAIVTSRAKSVDRLADKLQRRNRDTPYNSVADIGQDIADLAGVRVALYFPGQIDEAERLVEATLDVHQVKRFPPDGAPAAIPPGPTATGTNQPTATSSATPEHSRRFSGYGARHFRVRIPSSRLSAGQARYGSALVEVQIASVLMHAWSEVEHDLVYKPLEGALSTSEHALLDQLNGLVIAGEIALEQLQKAGDVRVAAAKTPFRDHYELAEFLRTRLSALGSELSDATLGRVDVLFEFLAQRSAATATAAAVEPYIDRLEQDFERRPAAAQLADLMLSADESRYNAYLAAMSAARHASEGRRSTAAISKADSEDTLALNEFVDAWVMLETRIRDLGELGDARLQSLQAQFRLLDSRGLITPEQHLELNLMRNLRNQVFHGRSAEVSPERLREAAAWLRSLTAEIDRRAGER</sequence>
<dbReference type="SMART" id="SM00954">
    <property type="entry name" value="RelA_SpoT"/>
    <property type="match status" value="1"/>
</dbReference>
<name>A0ABU1HWM4_9MICO</name>
<reference evidence="3 4" key="1">
    <citation type="submission" date="2023-08" db="EMBL/GenBank/DDBJ databases">
        <title>Functional and genomic diversity of the sorghum phyllosphere microbiome.</title>
        <authorList>
            <person name="Shade A."/>
        </authorList>
    </citation>
    <scope>NUCLEOTIDE SEQUENCE [LARGE SCALE GENOMIC DNA]</scope>
    <source>
        <strain evidence="3 4">SORGH_AS_0445</strain>
    </source>
</reference>